<sequence>MFPRPTFLLLLSCRLVANSTLISSSYIFLT</sequence>
<protein>
    <submittedName>
        <fullName evidence="1">Uncharacterized protein</fullName>
    </submittedName>
</protein>
<organism evidence="1">
    <name type="scientific">Arundo donax</name>
    <name type="common">Giant reed</name>
    <name type="synonym">Donax arundinaceus</name>
    <dbReference type="NCBI Taxonomy" id="35708"/>
    <lineage>
        <taxon>Eukaryota</taxon>
        <taxon>Viridiplantae</taxon>
        <taxon>Streptophyta</taxon>
        <taxon>Embryophyta</taxon>
        <taxon>Tracheophyta</taxon>
        <taxon>Spermatophyta</taxon>
        <taxon>Magnoliopsida</taxon>
        <taxon>Liliopsida</taxon>
        <taxon>Poales</taxon>
        <taxon>Poaceae</taxon>
        <taxon>PACMAD clade</taxon>
        <taxon>Arundinoideae</taxon>
        <taxon>Arundineae</taxon>
        <taxon>Arundo</taxon>
    </lineage>
</organism>
<accession>A0A0A9C3N5</accession>
<evidence type="ECO:0000313" key="1">
    <source>
        <dbReference type="EMBL" id="JAD66112.1"/>
    </source>
</evidence>
<name>A0A0A9C3N5_ARUDO</name>
<proteinExistence type="predicted"/>
<reference evidence="1" key="1">
    <citation type="submission" date="2014-09" db="EMBL/GenBank/DDBJ databases">
        <authorList>
            <person name="Magalhaes I.L.F."/>
            <person name="Oliveira U."/>
            <person name="Santos F.R."/>
            <person name="Vidigal T.H.D.A."/>
            <person name="Brescovit A.D."/>
            <person name="Santos A.J."/>
        </authorList>
    </citation>
    <scope>NUCLEOTIDE SEQUENCE</scope>
    <source>
        <tissue evidence="1">Shoot tissue taken approximately 20 cm above the soil surface</tissue>
    </source>
</reference>
<dbReference type="EMBL" id="GBRH01231783">
    <property type="protein sequence ID" value="JAD66112.1"/>
    <property type="molecule type" value="Transcribed_RNA"/>
</dbReference>
<dbReference type="AlphaFoldDB" id="A0A0A9C3N5"/>
<reference evidence="1" key="2">
    <citation type="journal article" date="2015" name="Data Brief">
        <title>Shoot transcriptome of the giant reed, Arundo donax.</title>
        <authorList>
            <person name="Barrero R.A."/>
            <person name="Guerrero F.D."/>
            <person name="Moolhuijzen P."/>
            <person name="Goolsby J.A."/>
            <person name="Tidwell J."/>
            <person name="Bellgard S.E."/>
            <person name="Bellgard M.I."/>
        </authorList>
    </citation>
    <scope>NUCLEOTIDE SEQUENCE</scope>
    <source>
        <tissue evidence="1">Shoot tissue taken approximately 20 cm above the soil surface</tissue>
    </source>
</reference>